<evidence type="ECO:0000256" key="1">
    <source>
        <dbReference type="SAM" id="MobiDB-lite"/>
    </source>
</evidence>
<evidence type="ECO:0008006" key="4">
    <source>
        <dbReference type="Google" id="ProtNLM"/>
    </source>
</evidence>
<comment type="caution">
    <text evidence="2">The sequence shown here is derived from an EMBL/GenBank/DDBJ whole genome shotgun (WGS) entry which is preliminary data.</text>
</comment>
<protein>
    <recommendedName>
        <fullName evidence="4">Lipid/polyisoprenoid-binding YceI-like domain-containing protein</fullName>
    </recommendedName>
</protein>
<evidence type="ECO:0000313" key="2">
    <source>
        <dbReference type="EMBL" id="MFC6724036.1"/>
    </source>
</evidence>
<accession>A0ABD5RXN8</accession>
<reference evidence="2 3" key="1">
    <citation type="journal article" date="2019" name="Int. J. Syst. Evol. Microbiol.">
        <title>The Global Catalogue of Microorganisms (GCM) 10K type strain sequencing project: providing services to taxonomists for standard genome sequencing and annotation.</title>
        <authorList>
            <consortium name="The Broad Institute Genomics Platform"/>
            <consortium name="The Broad Institute Genome Sequencing Center for Infectious Disease"/>
            <person name="Wu L."/>
            <person name="Ma J."/>
        </authorList>
    </citation>
    <scope>NUCLEOTIDE SEQUENCE [LARGE SCALE GENOMIC DNA]</scope>
    <source>
        <strain evidence="2 3">NBRC 111368</strain>
    </source>
</reference>
<feature type="region of interest" description="Disordered" evidence="1">
    <location>
        <begin position="15"/>
        <end position="57"/>
    </location>
</feature>
<keyword evidence="3" id="KW-1185">Reference proteome</keyword>
<sequence>MCLLVVLAGCGGTAGPADDGTTAATASATTAATSTAESPDTTTSEAPSESVDGGENAGWIDLGVPGRYVFEFEMSLYNESITDTLVLETTEVRNGQATVEIQTRVTDDQPDGSGDPRSFVVTGPVEEIRSRVITEGPLTARLVLGSIRAGNLGLTDRLGEGLTVGERSTETVDGNLSVVTVTGTASYAGIDCHVVESRLDGNLVSKMCTRVDLKDVPYAVGYDESGEMTFRVELVEFERA</sequence>
<dbReference type="EMBL" id="JBHSWU010000090">
    <property type="protein sequence ID" value="MFC6724036.1"/>
    <property type="molecule type" value="Genomic_DNA"/>
</dbReference>
<proteinExistence type="predicted"/>
<name>A0ABD5RXN8_9EURY</name>
<gene>
    <name evidence="2" type="ORF">ACFQE1_06535</name>
</gene>
<feature type="compositionally biased region" description="Low complexity" evidence="1">
    <location>
        <begin position="15"/>
        <end position="46"/>
    </location>
</feature>
<dbReference type="Proteomes" id="UP001596328">
    <property type="component" value="Unassembled WGS sequence"/>
</dbReference>
<organism evidence="2 3">
    <name type="scientific">Halobium palmae</name>
    <dbReference type="NCBI Taxonomy" id="1776492"/>
    <lineage>
        <taxon>Archaea</taxon>
        <taxon>Methanobacteriati</taxon>
        <taxon>Methanobacteriota</taxon>
        <taxon>Stenosarchaea group</taxon>
        <taxon>Halobacteria</taxon>
        <taxon>Halobacteriales</taxon>
        <taxon>Haloferacaceae</taxon>
        <taxon>Halobium</taxon>
    </lineage>
</organism>
<evidence type="ECO:0000313" key="3">
    <source>
        <dbReference type="Proteomes" id="UP001596328"/>
    </source>
</evidence>
<dbReference type="AlphaFoldDB" id="A0ABD5RXN8"/>